<dbReference type="GO" id="GO:0043546">
    <property type="term" value="F:molybdopterin cofactor binding"/>
    <property type="evidence" value="ECO:0007669"/>
    <property type="project" value="InterPro"/>
</dbReference>
<dbReference type="Pfam" id="PF00384">
    <property type="entry name" value="Molybdopterin"/>
    <property type="match status" value="1"/>
</dbReference>
<accession>A0A6A9UXH2</accession>
<dbReference type="InterPro" id="IPR009010">
    <property type="entry name" value="Asp_de-COase-like_dom_sf"/>
</dbReference>
<keyword evidence="2" id="KW-0479">Metal-binding</keyword>
<keyword evidence="8" id="KW-1185">Reference proteome</keyword>
<proteinExistence type="predicted"/>
<keyword evidence="1" id="KW-0004">4Fe-4S</keyword>
<keyword evidence="4" id="KW-0411">Iron-sulfur</keyword>
<dbReference type="PROSITE" id="PS00490">
    <property type="entry name" value="MOLYBDOPTERIN_PROK_2"/>
    <property type="match status" value="1"/>
</dbReference>
<evidence type="ECO:0000256" key="4">
    <source>
        <dbReference type="ARBA" id="ARBA00023014"/>
    </source>
</evidence>
<evidence type="ECO:0000259" key="6">
    <source>
        <dbReference type="PROSITE" id="PS51669"/>
    </source>
</evidence>
<reference evidence="7 8" key="1">
    <citation type="submission" date="2019-12" db="EMBL/GenBank/DDBJ databases">
        <title>Auraticoccus cholistani sp. nov., an actinomycete isolated from soil of Cholistan desert.</title>
        <authorList>
            <person name="Cheema M.T."/>
        </authorList>
    </citation>
    <scope>NUCLEOTIDE SEQUENCE [LARGE SCALE GENOMIC DNA]</scope>
    <source>
        <strain evidence="7 8">F435</strain>
    </source>
</reference>
<dbReference type="SUPFAM" id="SSF53706">
    <property type="entry name" value="Formate dehydrogenase/DMSO reductase, domains 1-3"/>
    <property type="match status" value="1"/>
</dbReference>
<dbReference type="AlphaFoldDB" id="A0A6A9UXH2"/>
<dbReference type="SUPFAM" id="SSF50692">
    <property type="entry name" value="ADC-like"/>
    <property type="match status" value="1"/>
</dbReference>
<dbReference type="RefSeq" id="WP_331714611.1">
    <property type="nucleotide sequence ID" value="NZ_WPCU01000005.1"/>
</dbReference>
<dbReference type="PANTHER" id="PTHR43105">
    <property type="entry name" value="RESPIRATORY NITRATE REDUCTASE"/>
    <property type="match status" value="1"/>
</dbReference>
<dbReference type="InterPro" id="IPR050123">
    <property type="entry name" value="Prok_molybdopt-oxidoreductase"/>
</dbReference>
<dbReference type="PROSITE" id="PS51669">
    <property type="entry name" value="4FE4S_MOW_BIS_MGD"/>
    <property type="match status" value="1"/>
</dbReference>
<evidence type="ECO:0000256" key="1">
    <source>
        <dbReference type="ARBA" id="ARBA00022485"/>
    </source>
</evidence>
<evidence type="ECO:0000313" key="7">
    <source>
        <dbReference type="EMBL" id="MVA76254.1"/>
    </source>
</evidence>
<sequence length="813" mass="88246">MVDRIADPWGERTPYGPGEPWPVRVDGFLEGDLTEADVDRWVQSASVLHSNGDAMDIAVADGRIVGVRGRAVDRVNHGRLDPKDLYGWQANHSPDRLTRPLVRDDDGRLVETDWDTAMGRIVQRSRELLDGPGGWGHFGFYTSGQLFLEEYYALGVIGKAGIGTPHMDGNTRLCTATAAAAMKASFGTDGQPGSYTDVDHCDAIALWGHNVAETQTVLWMRMLDRRRGPNPPAMLAVDPRSTPVAREADVHLAVRNGTNLALVNGLLREIITRGWCDEEYVAAHTIGFEGLQRVVDPYTPDRVAAICDITAAHVERAAELLGTSRRLLSTVLQGFYQSNQATAAACGVNNLHLLRGMLGREGAGIYQMNGQPTAQNTRETGADGDLPGLRNWDNPEHIRELAELWNVDPFTIPHWAPPTHAMQIWRYAEQGSIKLLYISATNPAVSLPDLARIRRILARPELFVVVQDLFLTETAELADVVLPGATWGEKLGTFTSVDRTVHLSEKAVEPPGEARADLDIFLDYARRMDFRDRDGGPLITWSGPEEVFEAWKECSAGRPCDYTGISYDRLRGGSGIQWPCTADAPDGTERLYTDGVFNTDPDYCETYGHDLVTGAELTADEYRAKQPAGRAFLHAADYQPSPEVPDEDHPLLLTTGRTVYQFHTRTKTGRAPQLDAAAPEVWVELSPADAARYGIAEGDLVGISSARGAVQARARLSGIRPGVVFVPFHYGYFDVGAADRVPRAANELTLTSWDPVSKQPIFKVAAVGIAKLADGDGAASPAPTVGGSAPVGAALPPTAGGPGAEATSRTQKE</sequence>
<dbReference type="InterPro" id="IPR006963">
    <property type="entry name" value="Mopterin_OxRdtase_4Fe-4S_dom"/>
</dbReference>
<dbReference type="Gene3D" id="2.40.40.20">
    <property type="match status" value="1"/>
</dbReference>
<dbReference type="EMBL" id="WPCU01000005">
    <property type="protein sequence ID" value="MVA76254.1"/>
    <property type="molecule type" value="Genomic_DNA"/>
</dbReference>
<dbReference type="InterPro" id="IPR006657">
    <property type="entry name" value="MoPterin_dinucl-bd_dom"/>
</dbReference>
<dbReference type="PANTHER" id="PTHR43105:SF10">
    <property type="entry name" value="NADH-QUINONE OXIDOREDUCTASE SUBUNIT G"/>
    <property type="match status" value="1"/>
</dbReference>
<feature type="region of interest" description="Disordered" evidence="5">
    <location>
        <begin position="776"/>
        <end position="813"/>
    </location>
</feature>
<dbReference type="InterPro" id="IPR006656">
    <property type="entry name" value="Mopterin_OxRdtase"/>
</dbReference>
<evidence type="ECO:0000256" key="3">
    <source>
        <dbReference type="ARBA" id="ARBA00023004"/>
    </source>
</evidence>
<comment type="caution">
    <text evidence="7">The sequence shown here is derived from an EMBL/GenBank/DDBJ whole genome shotgun (WGS) entry which is preliminary data.</text>
</comment>
<dbReference type="CDD" id="cd00508">
    <property type="entry name" value="MopB_CT_Fdh-Nap-like"/>
    <property type="match status" value="1"/>
</dbReference>
<dbReference type="PROSITE" id="PS00932">
    <property type="entry name" value="MOLYBDOPTERIN_PROK_3"/>
    <property type="match status" value="1"/>
</dbReference>
<feature type="domain" description="4Fe-4S Mo/W bis-MGD-type" evidence="6">
    <location>
        <begin position="39"/>
        <end position="95"/>
    </location>
</feature>
<organism evidence="7 8">
    <name type="scientific">Auraticoccus cholistanensis</name>
    <dbReference type="NCBI Taxonomy" id="2656650"/>
    <lineage>
        <taxon>Bacteria</taxon>
        <taxon>Bacillati</taxon>
        <taxon>Actinomycetota</taxon>
        <taxon>Actinomycetes</taxon>
        <taxon>Propionibacteriales</taxon>
        <taxon>Propionibacteriaceae</taxon>
        <taxon>Auraticoccus</taxon>
    </lineage>
</organism>
<gene>
    <name evidence="7" type="ORF">GC722_09480</name>
</gene>
<protein>
    <submittedName>
        <fullName evidence="7">Molybdopterin-dependent oxidoreductase</fullName>
    </submittedName>
</protein>
<dbReference type="Pfam" id="PF01568">
    <property type="entry name" value="Molydop_binding"/>
    <property type="match status" value="1"/>
</dbReference>
<dbReference type="GO" id="GO:0046872">
    <property type="term" value="F:metal ion binding"/>
    <property type="evidence" value="ECO:0007669"/>
    <property type="project" value="UniProtKB-KW"/>
</dbReference>
<dbReference type="Gene3D" id="3.40.228.10">
    <property type="entry name" value="Dimethylsulfoxide Reductase, domain 2"/>
    <property type="match status" value="1"/>
</dbReference>
<dbReference type="Gene3D" id="2.20.25.90">
    <property type="entry name" value="ADC-like domains"/>
    <property type="match status" value="1"/>
</dbReference>
<dbReference type="GO" id="GO:0051539">
    <property type="term" value="F:4 iron, 4 sulfur cluster binding"/>
    <property type="evidence" value="ECO:0007669"/>
    <property type="project" value="UniProtKB-KW"/>
</dbReference>
<dbReference type="Gene3D" id="3.40.50.740">
    <property type="match status" value="1"/>
</dbReference>
<evidence type="ECO:0000256" key="5">
    <source>
        <dbReference type="SAM" id="MobiDB-lite"/>
    </source>
</evidence>
<evidence type="ECO:0000313" key="8">
    <source>
        <dbReference type="Proteomes" id="UP000435304"/>
    </source>
</evidence>
<dbReference type="GO" id="GO:0016491">
    <property type="term" value="F:oxidoreductase activity"/>
    <property type="evidence" value="ECO:0007669"/>
    <property type="project" value="InterPro"/>
</dbReference>
<dbReference type="Proteomes" id="UP000435304">
    <property type="component" value="Unassembled WGS sequence"/>
</dbReference>
<evidence type="ECO:0000256" key="2">
    <source>
        <dbReference type="ARBA" id="ARBA00022723"/>
    </source>
</evidence>
<keyword evidence="3" id="KW-0408">Iron</keyword>
<name>A0A6A9UXH2_9ACTN</name>
<dbReference type="InterPro" id="IPR006655">
    <property type="entry name" value="Mopterin_OxRdtase_prok_CS"/>
</dbReference>